<dbReference type="InterPro" id="IPR000086">
    <property type="entry name" value="NUDIX_hydrolase_dom"/>
</dbReference>
<dbReference type="SUPFAM" id="SSF55811">
    <property type="entry name" value="Nudix"/>
    <property type="match status" value="1"/>
</dbReference>
<sequence length="176" mass="20172">MENQAYVNWGGHIVSLSWEPYRKMESADIVTSVHGYCFFEGKIVLVHVNGRGFNVPGGHIEEGESPEETLHREAYEEAYVKGDINYIGAICVDHTENLKFTETGKYPRVGYQLFYRMDIAECLPFLREHETLTRIWVEPEEVPHVMEDHKIALLVLKESMNNKRESGVTIGNEIGN</sequence>
<proteinExistence type="predicted"/>
<keyword evidence="3" id="KW-1185">Reference proteome</keyword>
<dbReference type="Gene3D" id="3.90.79.10">
    <property type="entry name" value="Nucleoside Triphosphate Pyrophosphohydrolase"/>
    <property type="match status" value="1"/>
</dbReference>
<gene>
    <name evidence="2" type="ORF">DP120_14415</name>
</gene>
<protein>
    <submittedName>
        <fullName evidence="2">DNA mismatch repair protein MutT</fullName>
    </submittedName>
</protein>
<dbReference type="RefSeq" id="WP_112224362.1">
    <property type="nucleotide sequence ID" value="NZ_CP047673.1"/>
</dbReference>
<dbReference type="Pfam" id="PF00293">
    <property type="entry name" value="NUDIX"/>
    <property type="match status" value="1"/>
</dbReference>
<name>A0A365KQV3_9BACL</name>
<dbReference type="AlphaFoldDB" id="A0A365KQV3"/>
<evidence type="ECO:0000259" key="1">
    <source>
        <dbReference type="PROSITE" id="PS51462"/>
    </source>
</evidence>
<evidence type="ECO:0000313" key="3">
    <source>
        <dbReference type="Proteomes" id="UP000251002"/>
    </source>
</evidence>
<reference evidence="2 3" key="1">
    <citation type="submission" date="2018-06" db="EMBL/GenBank/DDBJ databases">
        <title>The draft genome sequences of strains SCU63 and S1.</title>
        <authorList>
            <person name="Gan L."/>
        </authorList>
    </citation>
    <scope>NUCLEOTIDE SEQUENCE [LARGE SCALE GENOMIC DNA]</scope>
    <source>
        <strain evidence="2 3">SCU63</strain>
    </source>
</reference>
<dbReference type="Proteomes" id="UP000251002">
    <property type="component" value="Unassembled WGS sequence"/>
</dbReference>
<evidence type="ECO:0000313" key="2">
    <source>
        <dbReference type="EMBL" id="RAZ75553.1"/>
    </source>
</evidence>
<comment type="caution">
    <text evidence="2">The sequence shown here is derived from an EMBL/GenBank/DDBJ whole genome shotgun (WGS) entry which is preliminary data.</text>
</comment>
<dbReference type="EMBL" id="QLZR01000006">
    <property type="protein sequence ID" value="RAZ75553.1"/>
    <property type="molecule type" value="Genomic_DNA"/>
</dbReference>
<organism evidence="2 3">
    <name type="scientific">Planococcus halotolerans</name>
    <dbReference type="NCBI Taxonomy" id="2233542"/>
    <lineage>
        <taxon>Bacteria</taxon>
        <taxon>Bacillati</taxon>
        <taxon>Bacillota</taxon>
        <taxon>Bacilli</taxon>
        <taxon>Bacillales</taxon>
        <taxon>Caryophanaceae</taxon>
        <taxon>Planococcus</taxon>
    </lineage>
</organism>
<feature type="domain" description="Nudix hydrolase" evidence="1">
    <location>
        <begin position="20"/>
        <end position="159"/>
    </location>
</feature>
<dbReference type="PROSITE" id="PS51462">
    <property type="entry name" value="NUDIX"/>
    <property type="match status" value="1"/>
</dbReference>
<accession>A0A365KQV3</accession>
<dbReference type="InterPro" id="IPR015797">
    <property type="entry name" value="NUDIX_hydrolase-like_dom_sf"/>
</dbReference>